<reference evidence="2" key="1">
    <citation type="submission" date="2016-11" db="EMBL/GenBank/DDBJ databases">
        <authorList>
            <person name="Varghese N."/>
            <person name="Submissions S."/>
        </authorList>
    </citation>
    <scope>NUCLEOTIDE SEQUENCE [LARGE SCALE GENOMIC DNA]</scope>
    <source>
        <strain evidence="2">DSM 19858</strain>
    </source>
</reference>
<dbReference type="InterPro" id="IPR024747">
    <property type="entry name" value="Pyridox_Oxase-rel"/>
</dbReference>
<accession>A0A1M6L6D7</accession>
<evidence type="ECO:0000313" key="1">
    <source>
        <dbReference type="EMBL" id="SHJ66750.1"/>
    </source>
</evidence>
<dbReference type="STRING" id="192903.SAMN04488513_10739"/>
<dbReference type="AlphaFoldDB" id="A0A1M6L6D7"/>
<name>A0A1M6L6D7_9FLAO</name>
<dbReference type="OrthoDB" id="9794935at2"/>
<dbReference type="RefSeq" id="WP_072994802.1">
    <property type="nucleotide sequence ID" value="NZ_FQYU01000007.1"/>
</dbReference>
<dbReference type="Proteomes" id="UP000184543">
    <property type="component" value="Unassembled WGS sequence"/>
</dbReference>
<keyword evidence="2" id="KW-1185">Reference proteome</keyword>
<dbReference type="InterPro" id="IPR012349">
    <property type="entry name" value="Split_barrel_FMN-bd"/>
</dbReference>
<evidence type="ECO:0008006" key="3">
    <source>
        <dbReference type="Google" id="ProtNLM"/>
    </source>
</evidence>
<proteinExistence type="predicted"/>
<sequence length="151" mass="17284">MIKNLEIQQCIQLLGKNYIARLGYIYGSTPHVIPITYFHDAEEKCIISYSSEGHKLDAMRRFDSVSLQVDEITDVHHWQSVLVQGRFQELKGSTAKKYLHKFAEGVQRIIEDHDGDAKFISDFSSRIFGKEAPVVFIIRINAINGKERTGK</sequence>
<dbReference type="Pfam" id="PF12900">
    <property type="entry name" value="Pyridox_ox_2"/>
    <property type="match status" value="1"/>
</dbReference>
<evidence type="ECO:0000313" key="2">
    <source>
        <dbReference type="Proteomes" id="UP000184543"/>
    </source>
</evidence>
<dbReference type="Gene3D" id="2.30.110.10">
    <property type="entry name" value="Electron Transport, Fmn-binding Protein, Chain A"/>
    <property type="match status" value="1"/>
</dbReference>
<protein>
    <recommendedName>
        <fullName evidence="3">Flavin mononucleotide-binding protein</fullName>
    </recommendedName>
</protein>
<organism evidence="1 2">
    <name type="scientific">Pseudozobellia thermophila</name>
    <dbReference type="NCBI Taxonomy" id="192903"/>
    <lineage>
        <taxon>Bacteria</taxon>
        <taxon>Pseudomonadati</taxon>
        <taxon>Bacteroidota</taxon>
        <taxon>Flavobacteriia</taxon>
        <taxon>Flavobacteriales</taxon>
        <taxon>Flavobacteriaceae</taxon>
        <taxon>Pseudozobellia</taxon>
    </lineage>
</organism>
<dbReference type="SUPFAM" id="SSF50475">
    <property type="entry name" value="FMN-binding split barrel"/>
    <property type="match status" value="1"/>
</dbReference>
<gene>
    <name evidence="1" type="ORF">SAMN04488513_10739</name>
</gene>
<dbReference type="EMBL" id="FQYU01000007">
    <property type="protein sequence ID" value="SHJ66750.1"/>
    <property type="molecule type" value="Genomic_DNA"/>
</dbReference>